<proteinExistence type="predicted"/>
<reference evidence="1" key="1">
    <citation type="submission" date="2021-02" db="EMBL/GenBank/DDBJ databases">
        <authorList>
            <person name="Dougan E. K."/>
            <person name="Rhodes N."/>
            <person name="Thang M."/>
            <person name="Chan C."/>
        </authorList>
    </citation>
    <scope>NUCLEOTIDE SEQUENCE</scope>
</reference>
<dbReference type="AlphaFoldDB" id="A0A812IQC4"/>
<sequence length="72" mass="8240">VGPPPPETLPGKKKEPEFVYVDDSDTDVGSEEDPAAPFSRVKRNRYLQYHLSKAMTNFKRSRKARKQPKPIL</sequence>
<feature type="non-terminal residue" evidence="1">
    <location>
        <position position="1"/>
    </location>
</feature>
<comment type="caution">
    <text evidence="1">The sequence shown here is derived from an EMBL/GenBank/DDBJ whole genome shotgun (WGS) entry which is preliminary data.</text>
</comment>
<feature type="non-terminal residue" evidence="1">
    <location>
        <position position="72"/>
    </location>
</feature>
<name>A0A812IQC4_SYMPI</name>
<evidence type="ECO:0000313" key="1">
    <source>
        <dbReference type="EMBL" id="CAE7162615.1"/>
    </source>
</evidence>
<accession>A0A812IQC4</accession>
<evidence type="ECO:0000313" key="2">
    <source>
        <dbReference type="Proteomes" id="UP000649617"/>
    </source>
</evidence>
<gene>
    <name evidence="1" type="ORF">SPIL2461_LOCUS569</name>
</gene>
<keyword evidence="2" id="KW-1185">Reference proteome</keyword>
<dbReference type="EMBL" id="CAJNIZ010000460">
    <property type="protein sequence ID" value="CAE7162615.1"/>
    <property type="molecule type" value="Genomic_DNA"/>
</dbReference>
<protein>
    <submittedName>
        <fullName evidence="1">Uncharacterized protein</fullName>
    </submittedName>
</protein>
<organism evidence="1 2">
    <name type="scientific">Symbiodinium pilosum</name>
    <name type="common">Dinoflagellate</name>
    <dbReference type="NCBI Taxonomy" id="2952"/>
    <lineage>
        <taxon>Eukaryota</taxon>
        <taxon>Sar</taxon>
        <taxon>Alveolata</taxon>
        <taxon>Dinophyceae</taxon>
        <taxon>Suessiales</taxon>
        <taxon>Symbiodiniaceae</taxon>
        <taxon>Symbiodinium</taxon>
    </lineage>
</organism>
<dbReference type="Proteomes" id="UP000649617">
    <property type="component" value="Unassembled WGS sequence"/>
</dbReference>